<dbReference type="AlphaFoldDB" id="A0A0M3TA34"/>
<reference evidence="1 2" key="1">
    <citation type="submission" date="2015-09" db="EMBL/GenBank/DDBJ databases">
        <title>Complete genome sequence of a benzo[a]pyrene-degrading bacterium Altererythrobacter epoxidivorans CGMCC 1.7731T.</title>
        <authorList>
            <person name="Li Z."/>
            <person name="Cheng H."/>
            <person name="Huo Y."/>
            <person name="Xu X."/>
        </authorList>
    </citation>
    <scope>NUCLEOTIDE SEQUENCE [LARGE SCALE GENOMIC DNA]</scope>
    <source>
        <strain evidence="1 2">CGMCC 1.7731</strain>
    </source>
</reference>
<evidence type="ECO:0000313" key="1">
    <source>
        <dbReference type="EMBL" id="ALE16362.1"/>
    </source>
</evidence>
<proteinExistence type="predicted"/>
<dbReference type="EMBL" id="CP012669">
    <property type="protein sequence ID" value="ALE16362.1"/>
    <property type="molecule type" value="Genomic_DNA"/>
</dbReference>
<accession>A0A0M3TA34</accession>
<dbReference type="Proteomes" id="UP000057938">
    <property type="component" value="Chromosome"/>
</dbReference>
<evidence type="ECO:0000313" key="2">
    <source>
        <dbReference type="Proteomes" id="UP000057938"/>
    </source>
</evidence>
<name>A0A0M3TA34_9SPHN</name>
<keyword evidence="2" id="KW-1185">Reference proteome</keyword>
<dbReference type="STRING" id="361183.AMC99_01065"/>
<organism evidence="1 2">
    <name type="scientific">Altererythrobacter epoxidivorans</name>
    <dbReference type="NCBI Taxonomy" id="361183"/>
    <lineage>
        <taxon>Bacteria</taxon>
        <taxon>Pseudomonadati</taxon>
        <taxon>Pseudomonadota</taxon>
        <taxon>Alphaproteobacteria</taxon>
        <taxon>Sphingomonadales</taxon>
        <taxon>Erythrobacteraceae</taxon>
        <taxon>Altererythrobacter</taxon>
    </lineage>
</organism>
<gene>
    <name evidence="1" type="ORF">AMC99_01065</name>
</gene>
<dbReference type="KEGG" id="aep:AMC99_01065"/>
<protein>
    <submittedName>
        <fullName evidence="1">Uncharacterized protein</fullName>
    </submittedName>
</protein>
<dbReference type="OrthoDB" id="7508926at2"/>
<sequence length="62" mass="7201">MCKYRFITKNRVGKWYPTLEEAQAQANAIGAGFYDQYSGRFTPYRGTLLEFGEGGSRLQDWR</sequence>